<evidence type="ECO:0000256" key="6">
    <source>
        <dbReference type="ARBA" id="ARBA00022676"/>
    </source>
</evidence>
<accession>A0A0M3K8I3</accession>
<keyword evidence="12" id="KW-0472">Membrane</keyword>
<feature type="domain" description="SH3" evidence="20">
    <location>
        <begin position="173"/>
        <end position="234"/>
    </location>
</feature>
<keyword evidence="5 18" id="KW-0728">SH3 domain</keyword>
<dbReference type="AlphaFoldDB" id="A0A0M3K8I3"/>
<reference evidence="22 23" key="2">
    <citation type="submission" date="2018-11" db="EMBL/GenBank/DDBJ databases">
        <authorList>
            <consortium name="Pathogen Informatics"/>
        </authorList>
    </citation>
    <scope>NUCLEOTIDE SEQUENCE [LARGE SCALE GENOMIC DNA]</scope>
</reference>
<evidence type="ECO:0000256" key="14">
    <source>
        <dbReference type="ARBA" id="ARBA00030434"/>
    </source>
</evidence>
<dbReference type="PANTHER" id="PTHR13132:SF29">
    <property type="entry name" value="ALPHA-(1,6)-FUCOSYLTRANSFERASE"/>
    <property type="match status" value="1"/>
</dbReference>
<evidence type="ECO:0000256" key="7">
    <source>
        <dbReference type="ARBA" id="ARBA00022679"/>
    </source>
</evidence>
<evidence type="ECO:0000256" key="17">
    <source>
        <dbReference type="ARBA" id="ARBA00093238"/>
    </source>
</evidence>
<evidence type="ECO:0000256" key="18">
    <source>
        <dbReference type="PROSITE-ProRule" id="PRU00192"/>
    </source>
</evidence>
<dbReference type="GO" id="GO:0006487">
    <property type="term" value="P:protein N-linked glycosylation"/>
    <property type="evidence" value="ECO:0007669"/>
    <property type="project" value="TreeGrafter"/>
</dbReference>
<evidence type="ECO:0000313" key="23">
    <source>
        <dbReference type="Proteomes" id="UP000267096"/>
    </source>
</evidence>
<dbReference type="Pfam" id="PF14604">
    <property type="entry name" value="SH3_9"/>
    <property type="match status" value="1"/>
</dbReference>
<dbReference type="InterPro" id="IPR027350">
    <property type="entry name" value="GT23_dom"/>
</dbReference>
<protein>
    <recommendedName>
        <fullName evidence="4">Alpha-(1,6)-fucosyltransferase</fullName>
        <ecNumber evidence="3">2.4.1.68</ecNumber>
    </recommendedName>
    <alternativeName>
        <fullName evidence="14">GDP-L-Fuc:N-acetyl-beta-D-glucosaminide alpha1,6-fucosyltransferase</fullName>
    </alternativeName>
    <alternativeName>
        <fullName evidence="16">GDP-fucose--glycoprotein fucosyltransferase</fullName>
    </alternativeName>
    <alternativeName>
        <fullName evidence="15">Glycoprotein 6-alpha-L-fucosyltransferase</fullName>
    </alternativeName>
</protein>
<name>A0A0M3K8I3_ANISI</name>
<comment type="pathway">
    <text evidence="2">Protein modification; protein glycosylation.</text>
</comment>
<keyword evidence="6 19" id="KW-0328">Glycosyltransferase</keyword>
<organism evidence="24">
    <name type="scientific">Anisakis simplex</name>
    <name type="common">Herring worm</name>
    <dbReference type="NCBI Taxonomy" id="6269"/>
    <lineage>
        <taxon>Eukaryota</taxon>
        <taxon>Metazoa</taxon>
        <taxon>Ecdysozoa</taxon>
        <taxon>Nematoda</taxon>
        <taxon>Chromadorea</taxon>
        <taxon>Rhabditida</taxon>
        <taxon>Spirurina</taxon>
        <taxon>Ascaridomorpha</taxon>
        <taxon>Ascaridoidea</taxon>
        <taxon>Anisakidae</taxon>
        <taxon>Anisakis</taxon>
        <taxon>Anisakis simplex complex</taxon>
    </lineage>
</organism>
<dbReference type="CDD" id="cd11792">
    <property type="entry name" value="SH3_Fut8"/>
    <property type="match status" value="1"/>
</dbReference>
<dbReference type="Proteomes" id="UP000267096">
    <property type="component" value="Unassembled WGS sequence"/>
</dbReference>
<feature type="region of interest" description="Important for donor substrate binding" evidence="19">
    <location>
        <begin position="35"/>
        <end position="36"/>
    </location>
</feature>
<evidence type="ECO:0000313" key="24">
    <source>
        <dbReference type="WBParaSite" id="ASIM_0001727401-mRNA-1"/>
    </source>
</evidence>
<dbReference type="FunFam" id="2.30.30.40:FF:000070">
    <property type="entry name" value="Alpha-(1,6)-fucosyltransferase"/>
    <property type="match status" value="1"/>
</dbReference>
<evidence type="ECO:0000256" key="11">
    <source>
        <dbReference type="ARBA" id="ARBA00023034"/>
    </source>
</evidence>
<keyword evidence="13" id="KW-1015">Disulfide bond</keyword>
<dbReference type="PANTHER" id="PTHR13132">
    <property type="entry name" value="ALPHA- 1,6 -FUCOSYLTRANSFERASE"/>
    <property type="match status" value="1"/>
</dbReference>
<comment type="catalytic activity">
    <reaction evidence="17">
        <text>N(4)-{beta-D-GlcNAc-(1-&gt;2)-alpha-D-Man-(1-&gt;3)-[beta-D-GlcNAc-(1-&gt;2)-alpha-D-Man-(1-&gt;6)]-beta-D-Man-(1-&gt;4)-beta-D-GlcNAc-(1-&gt;4)-beta-D-GlcNAc}-L-asparaginyl-[protein] + GDP-beta-L-fucose = an N(4)-{beta-D-GlcNAc-(1-&gt;2)-alpha-D-Man-(1-&gt;3)-[beta-D-GlcNAc-(1-&gt;2)-alpha-D-Man-(1-&gt;6)]-beta-D-Man-(1-&gt;4)-beta-D-GlcNAc-(1-&gt;4)-[alpha-L-Fuc-(1-&gt;6)]-beta-D-GlcNAc}-L-asparaginyl-[protein] + GDP + H(+)</text>
        <dbReference type="Rhea" id="RHEA:12985"/>
        <dbReference type="Rhea" id="RHEA-COMP:13526"/>
        <dbReference type="Rhea" id="RHEA-COMP:13532"/>
        <dbReference type="ChEBI" id="CHEBI:15378"/>
        <dbReference type="ChEBI" id="CHEBI:57273"/>
        <dbReference type="ChEBI" id="CHEBI:58189"/>
        <dbReference type="ChEBI" id="CHEBI:60651"/>
        <dbReference type="ChEBI" id="CHEBI:137207"/>
        <dbReference type="EC" id="2.4.1.68"/>
    </reaction>
</comment>
<dbReference type="GO" id="GO:0008424">
    <property type="term" value="F:glycoprotein 6-alpha-L-fucosyltransferase activity"/>
    <property type="evidence" value="ECO:0007669"/>
    <property type="project" value="UniProtKB-EC"/>
</dbReference>
<dbReference type="Gene3D" id="2.30.30.40">
    <property type="entry name" value="SH3 Domains"/>
    <property type="match status" value="1"/>
</dbReference>
<dbReference type="EC" id="2.4.1.68" evidence="3"/>
<keyword evidence="23" id="KW-1185">Reference proteome</keyword>
<evidence type="ECO:0000256" key="16">
    <source>
        <dbReference type="ARBA" id="ARBA00032208"/>
    </source>
</evidence>
<evidence type="ECO:0000256" key="2">
    <source>
        <dbReference type="ARBA" id="ARBA00004922"/>
    </source>
</evidence>
<dbReference type="OrthoDB" id="2014825at2759"/>
<dbReference type="WBParaSite" id="ASIM_0001727401-mRNA-1">
    <property type="protein sequence ID" value="ASIM_0001727401-mRNA-1"/>
    <property type="gene ID" value="ASIM_0001727401"/>
</dbReference>
<keyword evidence="7 19" id="KW-0808">Transferase</keyword>
<gene>
    <name evidence="22" type="ORF">ASIM_LOCUS16682</name>
</gene>
<keyword evidence="8" id="KW-0812">Transmembrane</keyword>
<evidence type="ECO:0000256" key="5">
    <source>
        <dbReference type="ARBA" id="ARBA00022443"/>
    </source>
</evidence>
<evidence type="ECO:0000256" key="1">
    <source>
        <dbReference type="ARBA" id="ARBA00004447"/>
    </source>
</evidence>
<dbReference type="InterPro" id="IPR036028">
    <property type="entry name" value="SH3-like_dom_sf"/>
</dbReference>
<dbReference type="InterPro" id="IPR001452">
    <property type="entry name" value="SH3_domain"/>
</dbReference>
<dbReference type="Gene3D" id="3.40.50.11350">
    <property type="match status" value="1"/>
</dbReference>
<evidence type="ECO:0000256" key="4">
    <source>
        <dbReference type="ARBA" id="ARBA00018201"/>
    </source>
</evidence>
<dbReference type="FunFam" id="3.40.50.11350:FF:000001">
    <property type="entry name" value="Alpha-(1,6)-fucosyltransferase"/>
    <property type="match status" value="1"/>
</dbReference>
<comment type="similarity">
    <text evidence="19">Belongs to the glycosyltransferase 23 family.</text>
</comment>
<dbReference type="EMBL" id="UYRR01033313">
    <property type="protein sequence ID" value="VDK58441.1"/>
    <property type="molecule type" value="Genomic_DNA"/>
</dbReference>
<evidence type="ECO:0000313" key="22">
    <source>
        <dbReference type="EMBL" id="VDK58441.1"/>
    </source>
</evidence>
<evidence type="ECO:0000256" key="10">
    <source>
        <dbReference type="ARBA" id="ARBA00022989"/>
    </source>
</evidence>
<dbReference type="GO" id="GO:0032580">
    <property type="term" value="C:Golgi cisterna membrane"/>
    <property type="evidence" value="ECO:0007669"/>
    <property type="project" value="UniProtKB-SubCell"/>
</dbReference>
<dbReference type="Pfam" id="PF19745">
    <property type="entry name" value="FUT8_N_cat"/>
    <property type="match status" value="1"/>
</dbReference>
<keyword evidence="11" id="KW-0333">Golgi apparatus</keyword>
<feature type="domain" description="GT23" evidence="21">
    <location>
        <begin position="1"/>
        <end position="164"/>
    </location>
</feature>
<proteinExistence type="inferred from homology"/>
<sequence>MRYLMRPNSSLAKRITEFAAKVSFESGPIVGLQIRRTDKVGTEAEFHALSEYMKWTEYWFRIQEYRHGKAVKRRIYVATDDPTVFSEARKKYPNYEVFGDAAISNTANTRSRYSIESLYGVIIDIEMLARCDYLVCTFSSQVCRMGYELMQIRVGDAGDNFHSLDDLYYYGGQQAHEQVVVESYQAESKDEIDLEIGDTIGIAGNHWDGFSKGTNRRNGAVGLYPSYKTREKWIIVPFP</sequence>
<evidence type="ECO:0000256" key="12">
    <source>
        <dbReference type="ARBA" id="ARBA00023136"/>
    </source>
</evidence>
<evidence type="ECO:0000256" key="19">
    <source>
        <dbReference type="PROSITE-ProRule" id="PRU00992"/>
    </source>
</evidence>
<evidence type="ECO:0000259" key="20">
    <source>
        <dbReference type="PROSITE" id="PS50002"/>
    </source>
</evidence>
<dbReference type="PROSITE" id="PS50002">
    <property type="entry name" value="SH3"/>
    <property type="match status" value="1"/>
</dbReference>
<comment type="subcellular location">
    <subcellularLocation>
        <location evidence="1">Golgi apparatus</location>
        <location evidence="1">Golgi stack membrane</location>
        <topology evidence="1">Single-pass type II membrane protein</topology>
    </subcellularLocation>
</comment>
<keyword evidence="10" id="KW-1133">Transmembrane helix</keyword>
<evidence type="ECO:0000256" key="15">
    <source>
        <dbReference type="ARBA" id="ARBA00030648"/>
    </source>
</evidence>
<dbReference type="InterPro" id="IPR035653">
    <property type="entry name" value="Fut8_SH3"/>
</dbReference>
<evidence type="ECO:0000256" key="3">
    <source>
        <dbReference type="ARBA" id="ARBA00012660"/>
    </source>
</evidence>
<dbReference type="PROSITE" id="PS51659">
    <property type="entry name" value="GT23"/>
    <property type="match status" value="1"/>
</dbReference>
<evidence type="ECO:0000256" key="9">
    <source>
        <dbReference type="ARBA" id="ARBA00022968"/>
    </source>
</evidence>
<dbReference type="SMART" id="SM00326">
    <property type="entry name" value="SH3"/>
    <property type="match status" value="1"/>
</dbReference>
<reference evidence="24" key="1">
    <citation type="submission" date="2017-02" db="UniProtKB">
        <authorList>
            <consortium name="WormBaseParasite"/>
        </authorList>
    </citation>
    <scope>IDENTIFICATION</scope>
</reference>
<evidence type="ECO:0000259" key="21">
    <source>
        <dbReference type="PROSITE" id="PS51659"/>
    </source>
</evidence>
<evidence type="ECO:0000256" key="13">
    <source>
        <dbReference type="ARBA" id="ARBA00023157"/>
    </source>
</evidence>
<dbReference type="SUPFAM" id="SSF50044">
    <property type="entry name" value="SH3-domain"/>
    <property type="match status" value="1"/>
</dbReference>
<dbReference type="InterPro" id="IPR045573">
    <property type="entry name" value="Fut8_N_cat"/>
</dbReference>
<keyword evidence="9" id="KW-0735">Signal-anchor</keyword>
<evidence type="ECO:0000256" key="8">
    <source>
        <dbReference type="ARBA" id="ARBA00022692"/>
    </source>
</evidence>